<dbReference type="Proteomes" id="UP001597509">
    <property type="component" value="Unassembled WGS sequence"/>
</dbReference>
<dbReference type="SUPFAM" id="SSF56935">
    <property type="entry name" value="Porins"/>
    <property type="match status" value="1"/>
</dbReference>
<dbReference type="InterPro" id="IPR012910">
    <property type="entry name" value="Plug_dom"/>
</dbReference>
<keyword evidence="2" id="KW-1134">Transmembrane beta strand</keyword>
<keyword evidence="2" id="KW-0998">Cell outer membrane</keyword>
<organism evidence="4 5">
    <name type="scientific">Sphingobacterium anhuiense</name>
    <dbReference type="NCBI Taxonomy" id="493780"/>
    <lineage>
        <taxon>Bacteria</taxon>
        <taxon>Pseudomonadati</taxon>
        <taxon>Bacteroidota</taxon>
        <taxon>Sphingobacteriia</taxon>
        <taxon>Sphingobacteriales</taxon>
        <taxon>Sphingobacteriaceae</taxon>
        <taxon>Sphingobacterium</taxon>
    </lineage>
</organism>
<gene>
    <name evidence="4" type="ORF">ACFS6I_06575</name>
</gene>
<protein>
    <submittedName>
        <fullName evidence="4">SusC/RagA family TonB-linked outer membrane protein</fullName>
    </submittedName>
</protein>
<comment type="similarity">
    <text evidence="2">Belongs to the TonB-dependent receptor family.</text>
</comment>
<dbReference type="Gene3D" id="2.170.130.10">
    <property type="entry name" value="TonB-dependent receptor, plug domain"/>
    <property type="match status" value="1"/>
</dbReference>
<comment type="caution">
    <text evidence="4">The sequence shown here is derived from an EMBL/GenBank/DDBJ whole genome shotgun (WGS) entry which is preliminary data.</text>
</comment>
<evidence type="ECO:0000256" key="2">
    <source>
        <dbReference type="PROSITE-ProRule" id="PRU01360"/>
    </source>
</evidence>
<keyword evidence="2" id="KW-0812">Transmembrane</keyword>
<accession>A0ABW5YT62</accession>
<dbReference type="NCBIfam" id="TIGR04057">
    <property type="entry name" value="SusC_RagA_signa"/>
    <property type="match status" value="1"/>
</dbReference>
<dbReference type="Gene3D" id="2.60.40.1120">
    <property type="entry name" value="Carboxypeptidase-like, regulatory domain"/>
    <property type="match status" value="1"/>
</dbReference>
<keyword evidence="2" id="KW-0472">Membrane</keyword>
<name>A0ABW5YT62_9SPHI</name>
<dbReference type="InterPro" id="IPR023996">
    <property type="entry name" value="TonB-dep_OMP_SusC/RagA"/>
</dbReference>
<evidence type="ECO:0000313" key="4">
    <source>
        <dbReference type="EMBL" id="MFD2903577.1"/>
    </source>
</evidence>
<dbReference type="PANTHER" id="PTHR30069">
    <property type="entry name" value="TONB-DEPENDENT OUTER MEMBRANE RECEPTOR"/>
    <property type="match status" value="1"/>
</dbReference>
<keyword evidence="1" id="KW-0732">Signal</keyword>
<dbReference type="NCBIfam" id="TIGR04056">
    <property type="entry name" value="OMP_RagA_SusC"/>
    <property type="match status" value="1"/>
</dbReference>
<keyword evidence="2" id="KW-0813">Transport</keyword>
<dbReference type="InterPro" id="IPR023997">
    <property type="entry name" value="TonB-dep_OMP_SusC/RagA_CS"/>
</dbReference>
<dbReference type="RefSeq" id="WP_380919000.1">
    <property type="nucleotide sequence ID" value="NZ_JBHUPE010000004.1"/>
</dbReference>
<proteinExistence type="inferred from homology"/>
<dbReference type="EMBL" id="JBHUPE010000004">
    <property type="protein sequence ID" value="MFD2903577.1"/>
    <property type="molecule type" value="Genomic_DNA"/>
</dbReference>
<keyword evidence="5" id="KW-1185">Reference proteome</keyword>
<comment type="subcellular location">
    <subcellularLocation>
        <location evidence="2">Cell outer membrane</location>
        <topology evidence="2">Multi-pass membrane protein</topology>
    </subcellularLocation>
</comment>
<evidence type="ECO:0000256" key="1">
    <source>
        <dbReference type="ARBA" id="ARBA00022729"/>
    </source>
</evidence>
<feature type="domain" description="TonB-dependent receptor plug" evidence="3">
    <location>
        <begin position="114"/>
        <end position="230"/>
    </location>
</feature>
<dbReference type="InterPro" id="IPR039426">
    <property type="entry name" value="TonB-dep_rcpt-like"/>
</dbReference>
<dbReference type="Pfam" id="PF07715">
    <property type="entry name" value="Plug"/>
    <property type="match status" value="1"/>
</dbReference>
<evidence type="ECO:0000259" key="3">
    <source>
        <dbReference type="Pfam" id="PF07715"/>
    </source>
</evidence>
<dbReference type="Pfam" id="PF13715">
    <property type="entry name" value="CarbopepD_reg_2"/>
    <property type="match status" value="1"/>
</dbReference>
<sequence length="1041" mass="116470">MKNKKILFLYVFMWLLPLLTYAQTKITGQVINKDKEPIVGASVLVEGMSNLITSTDYDGRFQLNDGKGFLLITYVGYKTQRVAIGNETKFFITLETSDQSLEEVVVVGYGTQSKRNITGAVSNIKSEDIVRSSSTTAAGALAGKVQGISVRGKDARPGRGAALEIRNMGNPLYVIDGIAYGGQTGTDWVGTQNGSGADIFNALNLEDIESISILKDAAAAVYGFRASGGVVLITTKKGNKGEKAKININGYQGWQNLTRFPDLANAAQYTRGLVEAAQNEGKDPNAVYTPVELAKWQMGTDPGYKSYDYYDMIIRKNIPQRNISANVTGGSDKSNYFLSIGHLTQDAMIKDFNYKRTNLQANMEARVLEGLTVGTQISGRHEGTQDVGLPGGDGYFSSILAMFKNRPTVSPYVNDNPDYPTHTNDFAYNPAVFDRDIAGYKDNRYLAGNVNLFASYKTKFGLSAKGTVSYNYTNNKFDGFQYTYDVYRFEDNEYKATGGSRSGWRYDTNRDIVSRFAQFLVDYNKQIGDHAFSGTLGYERSDWERTMKTLGANPSNNYIPLLRLSELNELGDNWDYQARAGYIGRLNYNYKGKYLLELLGRYDGSYLYYKDRRWGFFPGASLGWRISDENFFKPLKGVVNDLKIRASIGQTGLEEGVGMHGYLAGYNWASGDAVLDGNYVPGLQPRGLPVRKLSWVKNTNYNIGVDVGMLDNKLTMTADAFKIIRTGFPGKKYDVLLPVEIGYDLPNENLGKNGYYGAEGIITYTDKIGELNYVVSANLTYSRFKNLESYKPRFSNSWNEYRSSAEDRWGGVWWGYQVVGRFQSEDEIRNHPINNDGANNRTQLPGDFIYKDVNGDGVINGMDERPIGYPTGWAPIMSFGGRIGLNWKGIDMNVDFSGGAVQSWFQDYELRNAFHGGGNSPAYLLEDRWHRADPYDSNSEWIAGYYPALRNGNSGPNSRNSDFWLTNVRYLRIRNLELGYNFSTGLVKKIKAEKIRIYANGSNLFSFDNVKRFQIDPEIEAAAAVVYPQQRVFMVGFNVTF</sequence>
<dbReference type="InterPro" id="IPR008969">
    <property type="entry name" value="CarboxyPept-like_regulatory"/>
</dbReference>
<dbReference type="PROSITE" id="PS52016">
    <property type="entry name" value="TONB_DEPENDENT_REC_3"/>
    <property type="match status" value="1"/>
</dbReference>
<evidence type="ECO:0000313" key="5">
    <source>
        <dbReference type="Proteomes" id="UP001597509"/>
    </source>
</evidence>
<dbReference type="PANTHER" id="PTHR30069:SF29">
    <property type="entry name" value="HEMOGLOBIN AND HEMOGLOBIN-HAPTOGLOBIN-BINDING PROTEIN 1-RELATED"/>
    <property type="match status" value="1"/>
</dbReference>
<dbReference type="SUPFAM" id="SSF49464">
    <property type="entry name" value="Carboxypeptidase regulatory domain-like"/>
    <property type="match status" value="1"/>
</dbReference>
<reference evidence="5" key="1">
    <citation type="journal article" date="2019" name="Int. J. Syst. Evol. Microbiol.">
        <title>The Global Catalogue of Microorganisms (GCM) 10K type strain sequencing project: providing services to taxonomists for standard genome sequencing and annotation.</title>
        <authorList>
            <consortium name="The Broad Institute Genomics Platform"/>
            <consortium name="The Broad Institute Genome Sequencing Center for Infectious Disease"/>
            <person name="Wu L."/>
            <person name="Ma J."/>
        </authorList>
    </citation>
    <scope>NUCLEOTIDE SEQUENCE [LARGE SCALE GENOMIC DNA]</scope>
    <source>
        <strain evidence="5">KCTC 22209</strain>
    </source>
</reference>
<dbReference type="InterPro" id="IPR037066">
    <property type="entry name" value="Plug_dom_sf"/>
</dbReference>